<dbReference type="GO" id="GO:0004795">
    <property type="term" value="F:threonine synthase activity"/>
    <property type="evidence" value="ECO:0007669"/>
    <property type="project" value="UniProtKB-UniRule"/>
</dbReference>
<reference evidence="15 16" key="1">
    <citation type="submission" date="2019-07" db="EMBL/GenBank/DDBJ databases">
        <title>Whole genome shotgun sequence of Reyranella soli NBRC 108950.</title>
        <authorList>
            <person name="Hosoyama A."/>
            <person name="Uohara A."/>
            <person name="Ohji S."/>
            <person name="Ichikawa N."/>
        </authorList>
    </citation>
    <scope>NUCLEOTIDE SEQUENCE [LARGE SCALE GENOMIC DNA]</scope>
    <source>
        <strain evidence="15 16">NBRC 108950</strain>
    </source>
</reference>
<dbReference type="PROSITE" id="PS00165">
    <property type="entry name" value="DEHYDRATASE_SER_THR"/>
    <property type="match status" value="1"/>
</dbReference>
<evidence type="ECO:0000259" key="13">
    <source>
        <dbReference type="Pfam" id="PF00291"/>
    </source>
</evidence>
<protein>
    <recommendedName>
        <fullName evidence="5 11">Threonine synthase</fullName>
        <ecNumber evidence="4 11">4.2.3.1</ecNumber>
    </recommendedName>
</protein>
<comment type="caution">
    <text evidence="15">The sequence shown here is derived from an EMBL/GenBank/DDBJ whole genome shotgun (WGS) entry which is preliminary data.</text>
</comment>
<dbReference type="UniPathway" id="UPA00050">
    <property type="reaction ID" value="UER00065"/>
</dbReference>
<feature type="domain" description="Threonine synthase N-terminal" evidence="14">
    <location>
        <begin position="2"/>
        <end position="84"/>
    </location>
</feature>
<dbReference type="NCBIfam" id="TIGR00260">
    <property type="entry name" value="thrC"/>
    <property type="match status" value="1"/>
</dbReference>
<evidence type="ECO:0000256" key="5">
    <source>
        <dbReference type="ARBA" id="ARBA00018679"/>
    </source>
</evidence>
<sequence length="479" mass="52466">MRYISTRHGSQGNPQPLGFEDVMLAGLARDGGLYLPAEWPQFSKAEIASLRGQPYGEVAYRVMRPFIGDAFDEATFRRLIGEAYASFETPEVAPVKPLGESGLHLLELFHGPTLAFKDVALQLLGRMLDHTLTARQQHATIVGATSGDTGSAAIEAVRDRRTIDIFMLFPHGRVSEVQRRQMTTVLAPNVHNVAIEGTFDDCQDLAKACFNDLAFRDRHALTAVNSINFARVMAQIVYYFWAAVKLGAPERPVAFTVPTGNFGNVYAGYAARQMGLPVSHFVVATNSNDILARFFEAGGMTMTDVVPTYSPSMDIQISSNFERLLFDLYGRDGKALADAMAGFRSRGTLKVGANALGGVRELFDAGRLDDEGTLKAIVDCRKRFGVTLDTHSAVGYAVAQQHRRDPKVPMVVLSTAHPAKFPDAVEKAVGERPALPPRLADLMERTERVDGLPNDVATLKSLIDERMAALRQPSRAARR</sequence>
<evidence type="ECO:0000256" key="11">
    <source>
        <dbReference type="NCBIfam" id="TIGR00260"/>
    </source>
</evidence>
<evidence type="ECO:0000256" key="9">
    <source>
        <dbReference type="ARBA" id="ARBA00023239"/>
    </source>
</evidence>
<comment type="catalytic activity">
    <reaction evidence="10">
        <text>O-phospho-L-homoserine + H2O = L-threonine + phosphate</text>
        <dbReference type="Rhea" id="RHEA:10840"/>
        <dbReference type="ChEBI" id="CHEBI:15377"/>
        <dbReference type="ChEBI" id="CHEBI:43474"/>
        <dbReference type="ChEBI" id="CHEBI:57590"/>
        <dbReference type="ChEBI" id="CHEBI:57926"/>
        <dbReference type="EC" id="4.2.3.1"/>
    </reaction>
</comment>
<organism evidence="15 16">
    <name type="scientific">Reyranella soli</name>
    <dbReference type="NCBI Taxonomy" id="1230389"/>
    <lineage>
        <taxon>Bacteria</taxon>
        <taxon>Pseudomonadati</taxon>
        <taxon>Pseudomonadota</taxon>
        <taxon>Alphaproteobacteria</taxon>
        <taxon>Hyphomicrobiales</taxon>
        <taxon>Reyranellaceae</taxon>
        <taxon>Reyranella</taxon>
    </lineage>
</organism>
<dbReference type="SUPFAM" id="SSF53686">
    <property type="entry name" value="Tryptophan synthase beta subunit-like PLP-dependent enzymes"/>
    <property type="match status" value="1"/>
</dbReference>
<evidence type="ECO:0000256" key="6">
    <source>
        <dbReference type="ARBA" id="ARBA00022605"/>
    </source>
</evidence>
<dbReference type="GO" id="GO:0030170">
    <property type="term" value="F:pyridoxal phosphate binding"/>
    <property type="evidence" value="ECO:0007669"/>
    <property type="project" value="InterPro"/>
</dbReference>
<dbReference type="Gene3D" id="3.90.1380.10">
    <property type="entry name" value="Threonine synthase, N-terminal domain"/>
    <property type="match status" value="1"/>
</dbReference>
<evidence type="ECO:0000256" key="10">
    <source>
        <dbReference type="ARBA" id="ARBA00049144"/>
    </source>
</evidence>
<name>A0A512NIU5_9HYPH</name>
<dbReference type="OrthoDB" id="9763107at2"/>
<dbReference type="InterPro" id="IPR029144">
    <property type="entry name" value="Thr_synth_N"/>
</dbReference>
<dbReference type="PANTHER" id="PTHR42690:SF1">
    <property type="entry name" value="THREONINE SYNTHASE-LIKE 2"/>
    <property type="match status" value="1"/>
</dbReference>
<dbReference type="Gene3D" id="3.40.50.1100">
    <property type="match status" value="2"/>
</dbReference>
<dbReference type="Pfam" id="PF24857">
    <property type="entry name" value="THR4_C"/>
    <property type="match status" value="1"/>
</dbReference>
<dbReference type="GO" id="GO:0009088">
    <property type="term" value="P:threonine biosynthetic process"/>
    <property type="evidence" value="ECO:0007669"/>
    <property type="project" value="UniProtKB-UniRule"/>
</dbReference>
<accession>A0A512NIU5</accession>
<proteinExistence type="inferred from homology"/>
<comment type="pathway">
    <text evidence="2">Amino-acid biosynthesis; L-threonine biosynthesis; L-threonine from L-aspartate: step 5/5.</text>
</comment>
<evidence type="ECO:0000256" key="3">
    <source>
        <dbReference type="ARBA" id="ARBA00005517"/>
    </source>
</evidence>
<feature type="domain" description="Tryptophan synthase beta chain-like PALP" evidence="13">
    <location>
        <begin position="106"/>
        <end position="334"/>
    </location>
</feature>
<evidence type="ECO:0000256" key="8">
    <source>
        <dbReference type="ARBA" id="ARBA00022898"/>
    </source>
</evidence>
<evidence type="ECO:0000256" key="12">
    <source>
        <dbReference type="PIRSR" id="PIRSR604450-51"/>
    </source>
</evidence>
<evidence type="ECO:0000256" key="2">
    <source>
        <dbReference type="ARBA" id="ARBA00004979"/>
    </source>
</evidence>
<dbReference type="InterPro" id="IPR004450">
    <property type="entry name" value="Thr_synthase-like"/>
</dbReference>
<dbReference type="InterPro" id="IPR001926">
    <property type="entry name" value="TrpB-like_PALP"/>
</dbReference>
<keyword evidence="6" id="KW-0028">Amino-acid biosynthesis</keyword>
<dbReference type="CDD" id="cd01560">
    <property type="entry name" value="Thr-synth_2"/>
    <property type="match status" value="1"/>
</dbReference>
<dbReference type="InterPro" id="IPR051166">
    <property type="entry name" value="Threonine_Synthase"/>
</dbReference>
<keyword evidence="9" id="KW-0456">Lyase</keyword>
<dbReference type="InterPro" id="IPR036052">
    <property type="entry name" value="TrpB-like_PALP_sf"/>
</dbReference>
<dbReference type="EC" id="4.2.3.1" evidence="4 11"/>
<evidence type="ECO:0000256" key="4">
    <source>
        <dbReference type="ARBA" id="ARBA00013028"/>
    </source>
</evidence>
<dbReference type="Proteomes" id="UP000321058">
    <property type="component" value="Unassembled WGS sequence"/>
</dbReference>
<dbReference type="InterPro" id="IPR000634">
    <property type="entry name" value="Ser/Thr_deHydtase_PyrdxlP-BS"/>
</dbReference>
<dbReference type="Pfam" id="PF00291">
    <property type="entry name" value="PALP"/>
    <property type="match status" value="1"/>
</dbReference>
<dbReference type="RefSeq" id="WP_147154256.1">
    <property type="nucleotide sequence ID" value="NZ_BKAJ01000112.1"/>
</dbReference>
<keyword evidence="8 12" id="KW-0663">Pyridoxal phosphate</keyword>
<comment type="similarity">
    <text evidence="3">Belongs to the threonine synthase family.</text>
</comment>
<gene>
    <name evidence="15" type="primary">thrC_2</name>
    <name evidence="15" type="ORF">RSO01_60350</name>
</gene>
<evidence type="ECO:0000256" key="1">
    <source>
        <dbReference type="ARBA" id="ARBA00001933"/>
    </source>
</evidence>
<dbReference type="EMBL" id="BKAJ01000112">
    <property type="protein sequence ID" value="GEP58869.1"/>
    <property type="molecule type" value="Genomic_DNA"/>
</dbReference>
<keyword evidence="16" id="KW-1185">Reference proteome</keyword>
<evidence type="ECO:0000313" key="16">
    <source>
        <dbReference type="Proteomes" id="UP000321058"/>
    </source>
</evidence>
<evidence type="ECO:0000259" key="14">
    <source>
        <dbReference type="Pfam" id="PF14821"/>
    </source>
</evidence>
<dbReference type="Pfam" id="PF14821">
    <property type="entry name" value="Thr_synth_N"/>
    <property type="match status" value="1"/>
</dbReference>
<dbReference type="AlphaFoldDB" id="A0A512NIU5"/>
<keyword evidence="7" id="KW-0791">Threonine biosynthesis</keyword>
<dbReference type="InterPro" id="IPR037158">
    <property type="entry name" value="Thr_synth_N_sf"/>
</dbReference>
<feature type="modified residue" description="N6-(pyridoxal phosphate)lysine" evidence="12">
    <location>
        <position position="117"/>
    </location>
</feature>
<dbReference type="PANTHER" id="PTHR42690">
    <property type="entry name" value="THREONINE SYNTHASE FAMILY MEMBER"/>
    <property type="match status" value="1"/>
</dbReference>
<evidence type="ECO:0000313" key="15">
    <source>
        <dbReference type="EMBL" id="GEP58869.1"/>
    </source>
</evidence>
<evidence type="ECO:0000256" key="7">
    <source>
        <dbReference type="ARBA" id="ARBA00022697"/>
    </source>
</evidence>
<comment type="cofactor">
    <cofactor evidence="1 12">
        <name>pyridoxal 5'-phosphate</name>
        <dbReference type="ChEBI" id="CHEBI:597326"/>
    </cofactor>
</comment>